<reference evidence="8 10" key="2">
    <citation type="submission" date="2022-03" db="EMBL/GenBank/DDBJ databases">
        <title>Metagenome-assembled genomes from swine fecal metagenomes.</title>
        <authorList>
            <person name="Holman D.B."/>
            <person name="Kommadath A."/>
        </authorList>
    </citation>
    <scope>NUCLEOTIDE SEQUENCE [LARGE SCALE GENOMIC DNA]</scope>
    <source>
        <strain evidence="8">SUG147</strain>
    </source>
</reference>
<evidence type="ECO:0000256" key="4">
    <source>
        <dbReference type="ARBA" id="ARBA00022989"/>
    </source>
</evidence>
<evidence type="ECO:0000313" key="7">
    <source>
        <dbReference type="EMBL" id="CDC73722.1"/>
    </source>
</evidence>
<dbReference type="STRING" id="1263015.BN580_01323"/>
<feature type="transmembrane region" description="Helical" evidence="6">
    <location>
        <begin position="48"/>
        <end position="69"/>
    </location>
</feature>
<dbReference type="Proteomes" id="UP001139365">
    <property type="component" value="Unassembled WGS sequence"/>
</dbReference>
<evidence type="ECO:0000256" key="2">
    <source>
        <dbReference type="ARBA" id="ARBA00022475"/>
    </source>
</evidence>
<dbReference type="PANTHER" id="PTHR30294">
    <property type="entry name" value="MEMBRANE COMPONENT OF ABC TRANSPORTER YHHJ-RELATED"/>
    <property type="match status" value="1"/>
</dbReference>
<dbReference type="InterPro" id="IPR051449">
    <property type="entry name" value="ABC-2_transporter_component"/>
</dbReference>
<evidence type="ECO:0000313" key="8">
    <source>
        <dbReference type="EMBL" id="MCI5755742.1"/>
    </source>
</evidence>
<comment type="caution">
    <text evidence="7">The sequence shown here is derived from an EMBL/GenBank/DDBJ whole genome shotgun (WGS) entry which is preliminary data.</text>
</comment>
<keyword evidence="2" id="KW-1003">Cell membrane</keyword>
<feature type="transmembrane region" description="Helical" evidence="6">
    <location>
        <begin position="95"/>
        <end position="115"/>
    </location>
</feature>
<gene>
    <name evidence="7" type="ORF">BN580_01323</name>
    <name evidence="8" type="ORF">MR241_05555</name>
</gene>
<dbReference type="InterPro" id="IPR025699">
    <property type="entry name" value="ABC2_memb-like"/>
</dbReference>
<feature type="transmembrane region" description="Helical" evidence="6">
    <location>
        <begin position="122"/>
        <end position="149"/>
    </location>
</feature>
<dbReference type="PANTHER" id="PTHR30294:SF29">
    <property type="entry name" value="MULTIDRUG ABC TRANSPORTER PERMEASE YBHS-RELATED"/>
    <property type="match status" value="1"/>
</dbReference>
<evidence type="ECO:0000313" key="10">
    <source>
        <dbReference type="Proteomes" id="UP001139365"/>
    </source>
</evidence>
<dbReference type="EMBL" id="CBFW010000176">
    <property type="protein sequence ID" value="CDC73722.1"/>
    <property type="molecule type" value="Genomic_DNA"/>
</dbReference>
<dbReference type="EMBL" id="JALEMU010000087">
    <property type="protein sequence ID" value="MCI5755742.1"/>
    <property type="molecule type" value="Genomic_DNA"/>
</dbReference>
<proteinExistence type="predicted"/>
<sequence>MGAVYKKELKSYFSNMTGYISVALILVMSGIFVKLINFESHYPSMEMALPTVALILMLAVPIVTMKSFAEERHQKTDLLLYTLPLKTSQIVMGKYLAMMTVFAIPTVIMAFYPLIMTMYGKVALLATYASLLAFYLLCGAMVAVCMFMSSLTESQVIAAVLGVTALVVCYASTLLAGALPNTAVASYIAFTVLICLLALAVYWFVRSYWVAFSVAVVLEGGVLAAYLINSSLFAGLFQKFISAISIFDSLSSFVNNQLVDMTTIVYYLSISFLFCFLTVQTVEKRRFS</sequence>
<evidence type="ECO:0000256" key="1">
    <source>
        <dbReference type="ARBA" id="ARBA00004651"/>
    </source>
</evidence>
<feature type="transmembrane region" description="Helical" evidence="6">
    <location>
        <begin position="264"/>
        <end position="282"/>
    </location>
</feature>
<reference evidence="7" key="1">
    <citation type="submission" date="2012-11" db="EMBL/GenBank/DDBJ databases">
        <title>Dependencies among metagenomic species, viruses, plasmids and units of genetic variation.</title>
        <authorList>
            <person name="Nielsen H.B."/>
            <person name="Almeida M."/>
            <person name="Juncker A.S."/>
            <person name="Rasmussen S."/>
            <person name="Li J."/>
            <person name="Sunagawa S."/>
            <person name="Plichta D."/>
            <person name="Gautier L."/>
            <person name="Le Chatelier E."/>
            <person name="Peletier E."/>
            <person name="Bonde I."/>
            <person name="Nielsen T."/>
            <person name="Manichanh C."/>
            <person name="Arumugam M."/>
            <person name="Batto J."/>
            <person name="Santos M.B.Q.D."/>
            <person name="Blom N."/>
            <person name="Borruel N."/>
            <person name="Burgdorf K.S."/>
            <person name="Boumezbeur F."/>
            <person name="Casellas F."/>
            <person name="Dore J."/>
            <person name="Guarner F."/>
            <person name="Hansen T."/>
            <person name="Hildebrand F."/>
            <person name="Kaas R.S."/>
            <person name="Kennedy S."/>
            <person name="Kristiansen K."/>
            <person name="Kultima J.R."/>
            <person name="Leonard P."/>
            <person name="Levenez F."/>
            <person name="Lund O."/>
            <person name="Moumen B."/>
            <person name="Le Paslier D."/>
            <person name="Pons N."/>
            <person name="Pedersen O."/>
            <person name="Prifti E."/>
            <person name="Qin J."/>
            <person name="Raes J."/>
            <person name="Tap J."/>
            <person name="Tims S."/>
            <person name="Ussery D.W."/>
            <person name="Yamada T."/>
            <person name="MetaHit consortium"/>
            <person name="Renault P."/>
            <person name="Sicheritz-Ponten T."/>
            <person name="Bork P."/>
            <person name="Wang J."/>
            <person name="Brunak S."/>
            <person name="Ehrlich S.D."/>
        </authorList>
    </citation>
    <scope>NUCLEOTIDE SEQUENCE [LARGE SCALE GENOMIC DNA]</scope>
</reference>
<feature type="transmembrane region" description="Helical" evidence="6">
    <location>
        <begin position="16"/>
        <end position="36"/>
    </location>
</feature>
<comment type="subcellular location">
    <subcellularLocation>
        <location evidence="1">Cell membrane</location>
        <topology evidence="1">Multi-pass membrane protein</topology>
    </subcellularLocation>
</comment>
<feature type="transmembrane region" description="Helical" evidence="6">
    <location>
        <begin position="184"/>
        <end position="203"/>
    </location>
</feature>
<name>R6USL9_9BACT</name>
<evidence type="ECO:0000256" key="6">
    <source>
        <dbReference type="SAM" id="Phobius"/>
    </source>
</evidence>
<evidence type="ECO:0000313" key="9">
    <source>
        <dbReference type="Proteomes" id="UP000017938"/>
    </source>
</evidence>
<dbReference type="GO" id="GO:0005886">
    <property type="term" value="C:plasma membrane"/>
    <property type="evidence" value="ECO:0007669"/>
    <property type="project" value="UniProtKB-SubCell"/>
</dbReference>
<dbReference type="Proteomes" id="UP000017938">
    <property type="component" value="Unassembled WGS sequence"/>
</dbReference>
<evidence type="ECO:0000256" key="3">
    <source>
        <dbReference type="ARBA" id="ARBA00022692"/>
    </source>
</evidence>
<organism evidence="7 9">
    <name type="scientific">Candidatus Colimorpha enterica</name>
    <dbReference type="NCBI Taxonomy" id="3083063"/>
    <lineage>
        <taxon>Bacteria</taxon>
        <taxon>Pseudomonadati</taxon>
        <taxon>Bacteroidota</taxon>
        <taxon>Bacteroidia</taxon>
        <taxon>Bacteroidales</taxon>
        <taxon>Candidatus Colimorpha</taxon>
    </lineage>
</organism>
<accession>R6USL9</accession>
<keyword evidence="5 6" id="KW-0472">Membrane</keyword>
<dbReference type="AlphaFoldDB" id="R6USL9"/>
<feature type="transmembrane region" description="Helical" evidence="6">
    <location>
        <begin position="155"/>
        <end position="177"/>
    </location>
</feature>
<evidence type="ECO:0000256" key="5">
    <source>
        <dbReference type="ARBA" id="ARBA00023136"/>
    </source>
</evidence>
<feature type="transmembrane region" description="Helical" evidence="6">
    <location>
        <begin position="209"/>
        <end position="228"/>
    </location>
</feature>
<keyword evidence="3 6" id="KW-0812">Transmembrane</keyword>
<dbReference type="Pfam" id="PF13346">
    <property type="entry name" value="ABC2_membrane_5"/>
    <property type="match status" value="1"/>
</dbReference>
<protein>
    <submittedName>
        <fullName evidence="8">ABC-2 transporter permease</fullName>
    </submittedName>
</protein>
<keyword evidence="4 6" id="KW-1133">Transmembrane helix</keyword>